<dbReference type="PIRSF" id="PIRSF006487">
    <property type="entry name" value="GcvT"/>
    <property type="match status" value="1"/>
</dbReference>
<dbReference type="InterPro" id="IPR013977">
    <property type="entry name" value="GcvT_C"/>
</dbReference>
<dbReference type="InterPro" id="IPR029043">
    <property type="entry name" value="GcvT/YgfZ_C"/>
</dbReference>
<protein>
    <submittedName>
        <fullName evidence="5">tRNA-modifying protein YgfZ</fullName>
    </submittedName>
</protein>
<dbReference type="Pfam" id="PF08669">
    <property type="entry name" value="GCV_T_C"/>
    <property type="match status" value="1"/>
</dbReference>
<dbReference type="SUPFAM" id="SSF101790">
    <property type="entry name" value="Aminomethyltransferase beta-barrel domain"/>
    <property type="match status" value="1"/>
</dbReference>
<dbReference type="Pfam" id="PF01571">
    <property type="entry name" value="GCV_T"/>
    <property type="match status" value="1"/>
</dbReference>
<dbReference type="NCBIfam" id="TIGR03317">
    <property type="entry name" value="ygfZ_signature"/>
    <property type="match status" value="1"/>
</dbReference>
<evidence type="ECO:0000259" key="3">
    <source>
        <dbReference type="Pfam" id="PF01571"/>
    </source>
</evidence>
<dbReference type="SUPFAM" id="SSF103025">
    <property type="entry name" value="Folate-binding domain"/>
    <property type="match status" value="1"/>
</dbReference>
<dbReference type="EMBL" id="CADCWC010000120">
    <property type="protein sequence ID" value="CAA9527236.1"/>
    <property type="molecule type" value="Genomic_DNA"/>
</dbReference>
<name>A0A6J4TMG7_9ACTN</name>
<dbReference type="GO" id="GO:0016226">
    <property type="term" value="P:iron-sulfur cluster assembly"/>
    <property type="evidence" value="ECO:0007669"/>
    <property type="project" value="TreeGrafter"/>
</dbReference>
<dbReference type="PANTHER" id="PTHR22602">
    <property type="entry name" value="TRANSFERASE CAF17, MITOCHONDRIAL-RELATED"/>
    <property type="match status" value="1"/>
</dbReference>
<sequence length="371" mass="39340">MSHLRAVRTDPPPEPGLLDRLTASGARLVDGRAVANDFGDVAREHAAVRRAVGIGVRDRLFTRFEGPHATRFLQGMVTQDVAGLAVGDARYALMLTPKARVLSDLRLLRLGDELLVADSEPDATPGLRSTLVRYRLGSRVAIEPLEDWACLAVAGPRAGMLLLDAFGVLPRVEPPEGTGTLLELDGTALHAVASTLYGEKAVEILGPAAGVAAAWAALSDHLPRHGGAPFGTAAEEILRVEAGVPRQGAELDEQVMPAEVGVVERAVSFTKGCYIGQEPVARLHYRGHANRVLRALLLDGAPPAPGSEVVLDGKTVGRVTSAVRSPSLGRTVALGVLRRELEDGRQVLVTRDGEERPAEVAPVPVYSWRGA</sequence>
<accession>A0A6J4TMG7</accession>
<dbReference type="InterPro" id="IPR017703">
    <property type="entry name" value="YgfZ/GCV_T_CS"/>
</dbReference>
<dbReference type="PANTHER" id="PTHR22602:SF0">
    <property type="entry name" value="TRANSFERASE CAF17, MITOCHONDRIAL-RELATED"/>
    <property type="match status" value="1"/>
</dbReference>
<dbReference type="InterPro" id="IPR027266">
    <property type="entry name" value="TrmE/GcvT-like"/>
</dbReference>
<dbReference type="Gene3D" id="3.30.1360.120">
    <property type="entry name" value="Probable tRNA modification gtpase trme, domain 1"/>
    <property type="match status" value="1"/>
</dbReference>
<gene>
    <name evidence="5" type="ORF">AVDCRST_MAG79-615</name>
</gene>
<dbReference type="InterPro" id="IPR006222">
    <property type="entry name" value="GCVT_N"/>
</dbReference>
<organism evidence="5">
    <name type="scientific">uncultured Thermoleophilia bacterium</name>
    <dbReference type="NCBI Taxonomy" id="1497501"/>
    <lineage>
        <taxon>Bacteria</taxon>
        <taxon>Bacillati</taxon>
        <taxon>Actinomycetota</taxon>
        <taxon>Thermoleophilia</taxon>
        <taxon>environmental samples</taxon>
    </lineage>
</organism>
<feature type="domain" description="GCVT N-terminal" evidence="3">
    <location>
        <begin position="20"/>
        <end position="271"/>
    </location>
</feature>
<evidence type="ECO:0000256" key="2">
    <source>
        <dbReference type="PIRSR" id="PIRSR006487-1"/>
    </source>
</evidence>
<proteinExistence type="predicted"/>
<feature type="domain" description="Aminomethyltransferase C-terminal" evidence="4">
    <location>
        <begin position="291"/>
        <end position="366"/>
    </location>
</feature>
<keyword evidence="1" id="KW-0809">Transit peptide</keyword>
<dbReference type="AlphaFoldDB" id="A0A6J4TMG7"/>
<evidence type="ECO:0000259" key="4">
    <source>
        <dbReference type="Pfam" id="PF08669"/>
    </source>
</evidence>
<dbReference type="InterPro" id="IPR045179">
    <property type="entry name" value="YgfZ/GcvT"/>
</dbReference>
<reference evidence="5" key="1">
    <citation type="submission" date="2020-02" db="EMBL/GenBank/DDBJ databases">
        <authorList>
            <person name="Meier V. D."/>
        </authorList>
    </citation>
    <scope>NUCLEOTIDE SEQUENCE</scope>
    <source>
        <strain evidence="5">AVDCRST_MAG79</strain>
    </source>
</reference>
<evidence type="ECO:0000256" key="1">
    <source>
        <dbReference type="ARBA" id="ARBA00022946"/>
    </source>
</evidence>
<feature type="binding site" evidence="2">
    <location>
        <position position="203"/>
    </location>
    <ligand>
        <name>substrate</name>
    </ligand>
</feature>
<evidence type="ECO:0000313" key="5">
    <source>
        <dbReference type="EMBL" id="CAA9527236.1"/>
    </source>
</evidence>